<proteinExistence type="predicted"/>
<evidence type="ECO:0000313" key="3">
    <source>
        <dbReference type="Proteomes" id="UP000027073"/>
    </source>
</evidence>
<protein>
    <submittedName>
        <fullName evidence="2">Uncharacterized protein</fullName>
    </submittedName>
</protein>
<feature type="region of interest" description="Disordered" evidence="1">
    <location>
        <begin position="165"/>
        <end position="184"/>
    </location>
</feature>
<dbReference type="InParanoid" id="A0A067NAY4"/>
<evidence type="ECO:0000256" key="1">
    <source>
        <dbReference type="SAM" id="MobiDB-lite"/>
    </source>
</evidence>
<dbReference type="HOGENOM" id="CLU_460879_0_0_1"/>
<feature type="region of interest" description="Disordered" evidence="1">
    <location>
        <begin position="514"/>
        <end position="533"/>
    </location>
</feature>
<gene>
    <name evidence="2" type="ORF">PLEOSDRAFT_170089</name>
</gene>
<evidence type="ECO:0000313" key="2">
    <source>
        <dbReference type="EMBL" id="KDQ25004.1"/>
    </source>
</evidence>
<name>A0A067NAY4_PLEO1</name>
<dbReference type="VEuPathDB" id="FungiDB:PLEOSDRAFT_170089"/>
<accession>A0A067NAY4</accession>
<feature type="region of interest" description="Disordered" evidence="1">
    <location>
        <begin position="88"/>
        <end position="108"/>
    </location>
</feature>
<dbReference type="Proteomes" id="UP000027073">
    <property type="component" value="Unassembled WGS sequence"/>
</dbReference>
<sequence>MSGRPGFGASGLLHDFCFRPYAATSELKDFDHVSGLCSLLASWKQTTKQMMGRPQRRRGGELRQNCIEPAKSRLPGESAVKRLKPRTRRAWKQSQVGPKESVPRTAHGESLCESLNKSSLPREFSIEIERWLDLQFCWTIMRVPQFTMLRLAPRRASCSDERNEFIKDGSNSSRDMVGASNERESTVAKRDVNVEWHHSLTTKITSRPQKRGKRIIYRLQKMARLLKTPPEVLLRIAEYLPKQRDCLALSLVSRNLRGVGEQCLYSDVVLRLKRDAATDNQVEAFYHAIAANKDRRDWVRSLSVIVLGRNFTLRERKLISRIMRMLPRLVSFTFEYPFADAFNGNPFDLRPHLNHAMPLVSSLRRFTWLNAEILDATSFRSFLTYHCNITHIAFNEDRFVVPKIGRNLLPYLESLQAPINTILRMLPRRRIQRIRTTINLRTQPGWQTMKYRELRNIRVLSYAVYGGSKALELFESLVRQMVNLEFVEVQDESAIRPSTLRNTKVRFLRVRNRRRDPHNKVGANPTPSAPKSACATIPKMTDTQHERYVQRGPLYFEELLYRELPRQRHWQPHSLRFSDMEHPQMLQATLAD</sequence>
<dbReference type="CDD" id="cd09917">
    <property type="entry name" value="F-box_SF"/>
    <property type="match status" value="1"/>
</dbReference>
<dbReference type="EMBL" id="KL198011">
    <property type="protein sequence ID" value="KDQ25004.1"/>
    <property type="molecule type" value="Genomic_DNA"/>
</dbReference>
<organism evidence="2 3">
    <name type="scientific">Pleurotus ostreatus (strain PC15)</name>
    <name type="common">Oyster mushroom</name>
    <dbReference type="NCBI Taxonomy" id="1137138"/>
    <lineage>
        <taxon>Eukaryota</taxon>
        <taxon>Fungi</taxon>
        <taxon>Dikarya</taxon>
        <taxon>Basidiomycota</taxon>
        <taxon>Agaricomycotina</taxon>
        <taxon>Agaricomycetes</taxon>
        <taxon>Agaricomycetidae</taxon>
        <taxon>Agaricales</taxon>
        <taxon>Pleurotineae</taxon>
        <taxon>Pleurotaceae</taxon>
        <taxon>Pleurotus</taxon>
    </lineage>
</organism>
<dbReference type="AlphaFoldDB" id="A0A067NAY4"/>
<reference evidence="3" key="1">
    <citation type="journal article" date="2014" name="Proc. Natl. Acad. Sci. U.S.A.">
        <title>Extensive sampling of basidiomycete genomes demonstrates inadequacy of the white-rot/brown-rot paradigm for wood decay fungi.</title>
        <authorList>
            <person name="Riley R."/>
            <person name="Salamov A.A."/>
            <person name="Brown D.W."/>
            <person name="Nagy L.G."/>
            <person name="Floudas D."/>
            <person name="Held B.W."/>
            <person name="Levasseur A."/>
            <person name="Lombard V."/>
            <person name="Morin E."/>
            <person name="Otillar R."/>
            <person name="Lindquist E.A."/>
            <person name="Sun H."/>
            <person name="LaButti K.M."/>
            <person name="Schmutz J."/>
            <person name="Jabbour D."/>
            <person name="Luo H."/>
            <person name="Baker S.E."/>
            <person name="Pisabarro A.G."/>
            <person name="Walton J.D."/>
            <person name="Blanchette R.A."/>
            <person name="Henrissat B."/>
            <person name="Martin F."/>
            <person name="Cullen D."/>
            <person name="Hibbett D.S."/>
            <person name="Grigoriev I.V."/>
        </authorList>
    </citation>
    <scope>NUCLEOTIDE SEQUENCE [LARGE SCALE GENOMIC DNA]</scope>
    <source>
        <strain evidence="3">PC15</strain>
    </source>
</reference>